<dbReference type="PANTHER" id="PTHR43201">
    <property type="entry name" value="ACYL-COA SYNTHETASE"/>
    <property type="match status" value="1"/>
</dbReference>
<dbReference type="InterPro" id="IPR000873">
    <property type="entry name" value="AMP-dep_synth/lig_dom"/>
</dbReference>
<sequence>MNYCEHLLEHQQRTPDLPALRYFLPDGEWATLSYTQLLARAAVYQSWMNNAGLKAGDRLLVLMRPGADFYALLYAMLGAGIVPVLVEKGMSVKNLRGCLQQARLSAVLVEKGIATRWFLLPELWSVRRFTFDAKRYFMAHLPDFADQASGNDGREFHTLLVDDDTTALITFTNGSTGLPKGVPRSHRSLLAQSRALAHFFPQQQHRDISSFPVLTLFCHFLGGCSYLLPPAEKDGTLPVQLIAQTINSEAITRLSVSPAWIHQLLEYADEQDAVFSSVKQVIIGGAPVTPRLLLGCLRYFPLAKCGVNYGATEAEPISYIDMATLLKEWHQRPGYLAGAVGEGTQILIRRQPCSRPQEIVPLPAETEGEILVSGPQVLESYLNNPEADYLNKITDSAGRIWHCTGDSGFLDAQHRLWLTGRLKDQLHTRSGLSVSPFTVEKKLNALPGINVSAVVQGAQDEIGVVLSSAARCRIAAPLLADMFPGEAVSFYVLASFPVDARHHSRIDRARLRQQIKQRKLKPINPGEHS</sequence>
<evidence type="ECO:0000259" key="1">
    <source>
        <dbReference type="Pfam" id="PF00501"/>
    </source>
</evidence>
<name>A0ABZ3B9G3_9ENTR</name>
<dbReference type="InterPro" id="IPR042099">
    <property type="entry name" value="ANL_N_sf"/>
</dbReference>
<protein>
    <submittedName>
        <fullName evidence="2">AMP-binding protein</fullName>
    </submittedName>
</protein>
<evidence type="ECO:0000313" key="3">
    <source>
        <dbReference type="Proteomes" id="UP001466893"/>
    </source>
</evidence>
<dbReference type="SUPFAM" id="SSF56801">
    <property type="entry name" value="Acetyl-CoA synthetase-like"/>
    <property type="match status" value="1"/>
</dbReference>
<dbReference type="Proteomes" id="UP001466893">
    <property type="component" value="Chromosome"/>
</dbReference>
<reference evidence="2 3" key="1">
    <citation type="submission" date="2024-04" db="EMBL/GenBank/DDBJ databases">
        <title>Kosakonia calanthae sp. nov., a halophilic bacterium isolated from leaves of Calanthe tiplacata.</title>
        <authorList>
            <person name="Wu P."/>
        </authorList>
    </citation>
    <scope>NUCLEOTIDE SEQUENCE [LARGE SCALE GENOMIC DNA]</scope>
    <source>
        <strain evidence="2 3">BYX6</strain>
    </source>
</reference>
<evidence type="ECO:0000313" key="2">
    <source>
        <dbReference type="EMBL" id="WZV99043.1"/>
    </source>
</evidence>
<gene>
    <name evidence="2" type="ORF">AAEY27_03850</name>
</gene>
<accession>A0ABZ3B9G3</accession>
<dbReference type="EMBL" id="CP151800">
    <property type="protein sequence ID" value="WZV99043.1"/>
    <property type="molecule type" value="Genomic_DNA"/>
</dbReference>
<proteinExistence type="predicted"/>
<dbReference type="RefSeq" id="WP_342323601.1">
    <property type="nucleotide sequence ID" value="NZ_CP151800.1"/>
</dbReference>
<dbReference type="Pfam" id="PF00501">
    <property type="entry name" value="AMP-binding"/>
    <property type="match status" value="1"/>
</dbReference>
<dbReference type="Gene3D" id="3.40.50.12780">
    <property type="entry name" value="N-terminal domain of ligase-like"/>
    <property type="match status" value="1"/>
</dbReference>
<feature type="domain" description="AMP-dependent synthetase/ligase" evidence="1">
    <location>
        <begin position="9"/>
        <end position="382"/>
    </location>
</feature>
<dbReference type="PANTHER" id="PTHR43201:SF32">
    <property type="entry name" value="2-SUCCINYLBENZOATE--COA LIGASE, CHLOROPLASTIC_PEROXISOMAL"/>
    <property type="match status" value="1"/>
</dbReference>
<keyword evidence="3" id="KW-1185">Reference proteome</keyword>
<organism evidence="2 3">
    <name type="scientific">Kosakonia calanthes</name>
    <dbReference type="NCBI Taxonomy" id="3139408"/>
    <lineage>
        <taxon>Bacteria</taxon>
        <taxon>Pseudomonadati</taxon>
        <taxon>Pseudomonadota</taxon>
        <taxon>Gammaproteobacteria</taxon>
        <taxon>Enterobacterales</taxon>
        <taxon>Enterobacteriaceae</taxon>
        <taxon>Kosakonia</taxon>
    </lineage>
</organism>